<keyword evidence="4 5" id="KW-0274">FAD</keyword>
<evidence type="ECO:0000256" key="4">
    <source>
        <dbReference type="ARBA" id="ARBA00022827"/>
    </source>
</evidence>
<evidence type="ECO:0000256" key="7">
    <source>
        <dbReference type="SAM" id="Phobius"/>
    </source>
</evidence>
<comment type="cofactor">
    <cofactor evidence="1 5">
        <name>FAD</name>
        <dbReference type="ChEBI" id="CHEBI:57692"/>
    </cofactor>
</comment>
<feature type="binding site" evidence="5">
    <location>
        <position position="279"/>
    </location>
    <ligand>
        <name>FAD</name>
        <dbReference type="ChEBI" id="CHEBI:57692"/>
    </ligand>
</feature>
<dbReference type="InterPro" id="IPR012132">
    <property type="entry name" value="GMC_OxRdtase"/>
</dbReference>
<dbReference type="Pfam" id="PF05199">
    <property type="entry name" value="GMC_oxred_C"/>
    <property type="match status" value="1"/>
</dbReference>
<gene>
    <name evidence="10" type="ORF">MEDL_36752</name>
</gene>
<dbReference type="AlphaFoldDB" id="A0A8S3SSG2"/>
<evidence type="ECO:0000313" key="11">
    <source>
        <dbReference type="Proteomes" id="UP000683360"/>
    </source>
</evidence>
<comment type="similarity">
    <text evidence="2 6">Belongs to the GMC oxidoreductase family.</text>
</comment>
<dbReference type="GO" id="GO:0016614">
    <property type="term" value="F:oxidoreductase activity, acting on CH-OH group of donors"/>
    <property type="evidence" value="ECO:0007669"/>
    <property type="project" value="InterPro"/>
</dbReference>
<name>A0A8S3SSG2_MYTED</name>
<dbReference type="InterPro" id="IPR036188">
    <property type="entry name" value="FAD/NAD-bd_sf"/>
</dbReference>
<dbReference type="PANTHER" id="PTHR11552:SF147">
    <property type="entry name" value="CHOLINE DEHYDROGENASE, MITOCHONDRIAL"/>
    <property type="match status" value="1"/>
</dbReference>
<accession>A0A8S3SSG2</accession>
<dbReference type="InterPro" id="IPR007867">
    <property type="entry name" value="GMC_OxRtase_C"/>
</dbReference>
<protein>
    <recommendedName>
        <fullName evidence="8 9">Glucose-methanol-choline oxidoreductase N-terminal domain-containing protein</fullName>
    </recommendedName>
</protein>
<sequence length="622" mass="68695">MPGNDVRFITAANIHHPVRTSRGTIAWWILLGLFVGLFGVVYVHTVGVGYAIVEHINGTYDFVIIGGGTAGSVLANRLSEDPGIKVLVLEAGGEEDRIPNVDIPLLSSFLRYKEFDWNYFTEPQSKAFLGFKDKKCHLHQGRVIGGSSTLNRMLYLRGSPAVYNDWAENGGFGWSYKDVIPYFLKSEDLQIDDLKLSAYHSTGGPLTVTDGSHPQLTSIMQTGAAQLGYKYTDCNGKDPVGFCKNHVTINRGERLHTASAYIRPSMKRKNLHIALYSHVIKILISNGKAVGVEYLRNGRKATVGATREVILSAGPISSPQILIMSGIGPEKQLHDLKIPPKAILPVGEKLQDQIIFPLTFHMNETYTITPARSTSIINRLKYKLTAKGMLASNGGILGHLLLDTTNSSSANKQADIMIIMAAILSQHWESSETTERMMQNGQGNGKVTEGFTLYIQLLSPASRGNMSITSTNPFDQPIIDPQYLTEEQDIKAIIYGIRTGIKLTKTKAFKKIIPRFPPYLYKKCSGHKPNSDAYFECVIRYTAIPASNIVGTNKMGGNNDNTSVVDHQLRVKGIDKLRVVDSSVMPSHVSGDQYAPIVMMAEKASDIIKSTYRKAYKKNRLR</sequence>
<dbReference type="Pfam" id="PF00732">
    <property type="entry name" value="GMC_oxred_N"/>
    <property type="match status" value="1"/>
</dbReference>
<dbReference type="GO" id="GO:0050660">
    <property type="term" value="F:flavin adenine dinucleotide binding"/>
    <property type="evidence" value="ECO:0007669"/>
    <property type="project" value="InterPro"/>
</dbReference>
<feature type="domain" description="Glucose-methanol-choline oxidoreductase N-terminal" evidence="9">
    <location>
        <begin position="314"/>
        <end position="328"/>
    </location>
</feature>
<dbReference type="PROSITE" id="PS00623">
    <property type="entry name" value="GMC_OXRED_1"/>
    <property type="match status" value="1"/>
</dbReference>
<dbReference type="Proteomes" id="UP000683360">
    <property type="component" value="Unassembled WGS sequence"/>
</dbReference>
<evidence type="ECO:0000259" key="8">
    <source>
        <dbReference type="PROSITE" id="PS00623"/>
    </source>
</evidence>
<evidence type="ECO:0000256" key="2">
    <source>
        <dbReference type="ARBA" id="ARBA00010790"/>
    </source>
</evidence>
<dbReference type="SUPFAM" id="SSF54373">
    <property type="entry name" value="FAD-linked reductases, C-terminal domain"/>
    <property type="match status" value="1"/>
</dbReference>
<keyword evidence="7" id="KW-0472">Membrane</keyword>
<evidence type="ECO:0000256" key="1">
    <source>
        <dbReference type="ARBA" id="ARBA00001974"/>
    </source>
</evidence>
<dbReference type="PIRSF" id="PIRSF000137">
    <property type="entry name" value="Alcohol_oxidase"/>
    <property type="match status" value="1"/>
</dbReference>
<keyword evidence="7" id="KW-0812">Transmembrane</keyword>
<dbReference type="EMBL" id="CAJPWZ010001789">
    <property type="protein sequence ID" value="CAG2223539.1"/>
    <property type="molecule type" value="Genomic_DNA"/>
</dbReference>
<evidence type="ECO:0000313" key="10">
    <source>
        <dbReference type="EMBL" id="CAG2223539.1"/>
    </source>
</evidence>
<keyword evidence="11" id="KW-1185">Reference proteome</keyword>
<dbReference type="PANTHER" id="PTHR11552">
    <property type="entry name" value="GLUCOSE-METHANOL-CHOLINE GMC OXIDOREDUCTASE"/>
    <property type="match status" value="1"/>
</dbReference>
<comment type="caution">
    <text evidence="10">The sequence shown here is derived from an EMBL/GenBank/DDBJ whole genome shotgun (WGS) entry which is preliminary data.</text>
</comment>
<feature type="binding site" evidence="5">
    <location>
        <position position="143"/>
    </location>
    <ligand>
        <name>FAD</name>
        <dbReference type="ChEBI" id="CHEBI:57692"/>
    </ligand>
</feature>
<keyword evidence="3 6" id="KW-0285">Flavoprotein</keyword>
<dbReference type="InterPro" id="IPR000172">
    <property type="entry name" value="GMC_OxRdtase_N"/>
</dbReference>
<evidence type="ECO:0000256" key="3">
    <source>
        <dbReference type="ARBA" id="ARBA00022630"/>
    </source>
</evidence>
<keyword evidence="7" id="KW-1133">Transmembrane helix</keyword>
<feature type="domain" description="Glucose-methanol-choline oxidoreductase N-terminal" evidence="8">
    <location>
        <begin position="141"/>
        <end position="164"/>
    </location>
</feature>
<organism evidence="10 11">
    <name type="scientific">Mytilus edulis</name>
    <name type="common">Blue mussel</name>
    <dbReference type="NCBI Taxonomy" id="6550"/>
    <lineage>
        <taxon>Eukaryota</taxon>
        <taxon>Metazoa</taxon>
        <taxon>Spiralia</taxon>
        <taxon>Lophotrochozoa</taxon>
        <taxon>Mollusca</taxon>
        <taxon>Bivalvia</taxon>
        <taxon>Autobranchia</taxon>
        <taxon>Pteriomorphia</taxon>
        <taxon>Mytilida</taxon>
        <taxon>Mytiloidea</taxon>
        <taxon>Mytilidae</taxon>
        <taxon>Mytilinae</taxon>
        <taxon>Mytilus</taxon>
    </lineage>
</organism>
<dbReference type="Gene3D" id="3.30.560.10">
    <property type="entry name" value="Glucose Oxidase, domain 3"/>
    <property type="match status" value="1"/>
</dbReference>
<evidence type="ECO:0000259" key="9">
    <source>
        <dbReference type="PROSITE" id="PS00624"/>
    </source>
</evidence>
<dbReference type="OrthoDB" id="269227at2759"/>
<evidence type="ECO:0000256" key="6">
    <source>
        <dbReference type="RuleBase" id="RU003968"/>
    </source>
</evidence>
<reference evidence="10" key="1">
    <citation type="submission" date="2021-03" db="EMBL/GenBank/DDBJ databases">
        <authorList>
            <person name="Bekaert M."/>
        </authorList>
    </citation>
    <scope>NUCLEOTIDE SEQUENCE</scope>
</reference>
<dbReference type="Gene3D" id="3.50.50.60">
    <property type="entry name" value="FAD/NAD(P)-binding domain"/>
    <property type="match status" value="1"/>
</dbReference>
<dbReference type="SUPFAM" id="SSF51905">
    <property type="entry name" value="FAD/NAD(P)-binding domain"/>
    <property type="match status" value="1"/>
</dbReference>
<proteinExistence type="inferred from homology"/>
<feature type="transmembrane region" description="Helical" evidence="7">
    <location>
        <begin position="25"/>
        <end position="53"/>
    </location>
</feature>
<evidence type="ECO:0000256" key="5">
    <source>
        <dbReference type="PIRSR" id="PIRSR000137-2"/>
    </source>
</evidence>
<dbReference type="PROSITE" id="PS00624">
    <property type="entry name" value="GMC_OXRED_2"/>
    <property type="match status" value="1"/>
</dbReference>